<dbReference type="Proteomes" id="UP000265520">
    <property type="component" value="Unassembled WGS sequence"/>
</dbReference>
<organism evidence="1 2">
    <name type="scientific">Trifolium medium</name>
    <dbReference type="NCBI Taxonomy" id="97028"/>
    <lineage>
        <taxon>Eukaryota</taxon>
        <taxon>Viridiplantae</taxon>
        <taxon>Streptophyta</taxon>
        <taxon>Embryophyta</taxon>
        <taxon>Tracheophyta</taxon>
        <taxon>Spermatophyta</taxon>
        <taxon>Magnoliopsida</taxon>
        <taxon>eudicotyledons</taxon>
        <taxon>Gunneridae</taxon>
        <taxon>Pentapetalae</taxon>
        <taxon>rosids</taxon>
        <taxon>fabids</taxon>
        <taxon>Fabales</taxon>
        <taxon>Fabaceae</taxon>
        <taxon>Papilionoideae</taxon>
        <taxon>50 kb inversion clade</taxon>
        <taxon>NPAAA clade</taxon>
        <taxon>Hologalegina</taxon>
        <taxon>IRL clade</taxon>
        <taxon>Trifolieae</taxon>
        <taxon>Trifolium</taxon>
    </lineage>
</organism>
<sequence length="106" mass="11887">GIWRVAPFNPQQQNFSLPVARRAKWCGALRRQDAEATTTFWKLRVAQGMWHGAPLNQEAQNFCSGSCVLRRVVWRGAPLKIQTRKSVTVTCASRKTVGAARQHGIL</sequence>
<evidence type="ECO:0000313" key="1">
    <source>
        <dbReference type="EMBL" id="MCI29639.1"/>
    </source>
</evidence>
<accession>A0A392R074</accession>
<feature type="non-terminal residue" evidence="1">
    <location>
        <position position="1"/>
    </location>
</feature>
<proteinExistence type="predicted"/>
<keyword evidence="2" id="KW-1185">Reference proteome</keyword>
<evidence type="ECO:0000313" key="2">
    <source>
        <dbReference type="Proteomes" id="UP000265520"/>
    </source>
</evidence>
<reference evidence="1 2" key="1">
    <citation type="journal article" date="2018" name="Front. Plant Sci.">
        <title>Red Clover (Trifolium pratense) and Zigzag Clover (T. medium) - A Picture of Genomic Similarities and Differences.</title>
        <authorList>
            <person name="Dluhosova J."/>
            <person name="Istvanek J."/>
            <person name="Nedelnik J."/>
            <person name="Repkova J."/>
        </authorList>
    </citation>
    <scope>NUCLEOTIDE SEQUENCE [LARGE SCALE GENOMIC DNA]</scope>
    <source>
        <strain evidence="2">cv. 10/8</strain>
        <tissue evidence="1">Leaf</tissue>
    </source>
</reference>
<dbReference type="EMBL" id="LXQA010173899">
    <property type="protein sequence ID" value="MCI29639.1"/>
    <property type="molecule type" value="Genomic_DNA"/>
</dbReference>
<comment type="caution">
    <text evidence="1">The sequence shown here is derived from an EMBL/GenBank/DDBJ whole genome shotgun (WGS) entry which is preliminary data.</text>
</comment>
<protein>
    <submittedName>
        <fullName evidence="1">Uncharacterized protein</fullName>
    </submittedName>
</protein>
<dbReference type="AlphaFoldDB" id="A0A392R074"/>
<name>A0A392R074_9FABA</name>